<dbReference type="AlphaFoldDB" id="A0A2V2MZ93"/>
<dbReference type="OrthoDB" id="2830at2157"/>
<dbReference type="PANTHER" id="PTHR43228">
    <property type="entry name" value="TWO-COMPONENT RESPONSE REGULATOR"/>
    <property type="match status" value="1"/>
</dbReference>
<dbReference type="EMBL" id="QGMY01000006">
    <property type="protein sequence ID" value="PWR72789.1"/>
    <property type="molecule type" value="Genomic_DNA"/>
</dbReference>
<accession>A0A2V2MZ93</accession>
<dbReference type="Pfam" id="PF00072">
    <property type="entry name" value="Response_reg"/>
    <property type="match status" value="1"/>
</dbReference>
<dbReference type="Proteomes" id="UP000245657">
    <property type="component" value="Unassembled WGS sequence"/>
</dbReference>
<feature type="domain" description="Response regulatory" evidence="2">
    <location>
        <begin position="3"/>
        <end position="118"/>
    </location>
</feature>
<evidence type="ECO:0000313" key="3">
    <source>
        <dbReference type="EMBL" id="PWR72789.1"/>
    </source>
</evidence>
<dbReference type="CDD" id="cd17542">
    <property type="entry name" value="REC_CheY"/>
    <property type="match status" value="1"/>
</dbReference>
<proteinExistence type="predicted"/>
<dbReference type="InterPro" id="IPR001789">
    <property type="entry name" value="Sig_transdc_resp-reg_receiver"/>
</dbReference>
<evidence type="ECO:0000256" key="1">
    <source>
        <dbReference type="PROSITE-ProRule" id="PRU00169"/>
    </source>
</evidence>
<dbReference type="InterPro" id="IPR052048">
    <property type="entry name" value="ST_Response_Regulator"/>
</dbReference>
<dbReference type="Gene3D" id="3.40.50.2300">
    <property type="match status" value="1"/>
</dbReference>
<keyword evidence="4" id="KW-1185">Reference proteome</keyword>
<organism evidence="3 4">
    <name type="scientific">Methanospirillum lacunae</name>
    <dbReference type="NCBI Taxonomy" id="668570"/>
    <lineage>
        <taxon>Archaea</taxon>
        <taxon>Methanobacteriati</taxon>
        <taxon>Methanobacteriota</taxon>
        <taxon>Stenosarchaea group</taxon>
        <taxon>Methanomicrobia</taxon>
        <taxon>Methanomicrobiales</taxon>
        <taxon>Methanospirillaceae</taxon>
        <taxon>Methanospirillum</taxon>
    </lineage>
</organism>
<dbReference type="SMART" id="SM00448">
    <property type="entry name" value="REC"/>
    <property type="match status" value="1"/>
</dbReference>
<evidence type="ECO:0000259" key="2">
    <source>
        <dbReference type="PROSITE" id="PS50110"/>
    </source>
</evidence>
<sequence length="121" mass="13069">MGRILIVDDTLFMRTLLKNILSAGGHEIVGEAEDGDIGVNKYRDLKPDLVTMDVVMPKMNGIEALKAIKTLDTNAKVIMCTAVGQEQMVKLAIKSGARGYIVKPFQAPKVLEEIANVLGAS</sequence>
<name>A0A2V2MZ93_9EURY</name>
<dbReference type="RefSeq" id="WP_109968301.1">
    <property type="nucleotide sequence ID" value="NZ_CP176093.1"/>
</dbReference>
<dbReference type="PROSITE" id="PS50110">
    <property type="entry name" value="RESPONSE_REGULATORY"/>
    <property type="match status" value="1"/>
</dbReference>
<gene>
    <name evidence="3" type="ORF">DK846_07510</name>
</gene>
<dbReference type="GeneID" id="97548508"/>
<evidence type="ECO:0000313" key="4">
    <source>
        <dbReference type="Proteomes" id="UP000245657"/>
    </source>
</evidence>
<reference evidence="3 4" key="1">
    <citation type="submission" date="2018-05" db="EMBL/GenBank/DDBJ databases">
        <title>Draft genome of Methanospirillum lacunae Ki8-1.</title>
        <authorList>
            <person name="Dueholm M.S."/>
            <person name="Nielsen P.H."/>
            <person name="Bakmann L.F."/>
            <person name="Otzen D.E."/>
        </authorList>
    </citation>
    <scope>NUCLEOTIDE SEQUENCE [LARGE SCALE GENOMIC DNA]</scope>
    <source>
        <strain evidence="3 4">Ki8-1</strain>
    </source>
</reference>
<keyword evidence="1" id="KW-0597">Phosphoprotein</keyword>
<dbReference type="SUPFAM" id="SSF52172">
    <property type="entry name" value="CheY-like"/>
    <property type="match status" value="1"/>
</dbReference>
<dbReference type="InterPro" id="IPR011006">
    <property type="entry name" value="CheY-like_superfamily"/>
</dbReference>
<dbReference type="GO" id="GO:0000160">
    <property type="term" value="P:phosphorelay signal transduction system"/>
    <property type="evidence" value="ECO:0007669"/>
    <property type="project" value="InterPro"/>
</dbReference>
<feature type="modified residue" description="4-aspartylphosphate" evidence="1">
    <location>
        <position position="53"/>
    </location>
</feature>
<comment type="caution">
    <text evidence="3">The sequence shown here is derived from an EMBL/GenBank/DDBJ whole genome shotgun (WGS) entry which is preliminary data.</text>
</comment>
<protein>
    <submittedName>
        <fullName evidence="3">Two-component system response regulator</fullName>
    </submittedName>
</protein>
<dbReference type="PANTHER" id="PTHR43228:SF1">
    <property type="entry name" value="TWO-COMPONENT RESPONSE REGULATOR ARR22"/>
    <property type="match status" value="1"/>
</dbReference>